<dbReference type="AlphaFoldDB" id="A0A1C3KM35"/>
<sequence length="253" mass="30087">MNDKVITRDPQSTGLIDLQVELMPTENNSCDMIGMYKKKKLKEIIKRVYVGNYEDSKNVLLLSRTCITHIIIIRCSKEEHTARIIYPHKFEYYIIDFNEELKFTSCSHFKYLLDEILLENEKNKVFVHSYFSLKNILSLIIYYIVTTYNSEIEDAISYVNKLIPNFVIPIEDADKIYYFTIRNKLTYYPGYNKLSVISFSFPVCSFKLLQMLTYCKLQIFLKIFSFFCEHPESARVFKILRTKNETQTEMFRS</sequence>
<accession>A0A1C3KM35</accession>
<name>A0A1C3KM35_PLAMA</name>
<reference evidence="1 2" key="1">
    <citation type="submission" date="2016-06" db="EMBL/GenBank/DDBJ databases">
        <authorList>
            <consortium name="Pathogen Informatics"/>
        </authorList>
    </citation>
    <scope>NUCLEOTIDE SEQUENCE [LARGE SCALE GENOMIC DNA]</scope>
    <source>
        <strain evidence="1">PmlGA01</strain>
    </source>
</reference>
<dbReference type="Proteomes" id="UP000219799">
    <property type="component" value="Chromosome 5"/>
</dbReference>
<dbReference type="SUPFAM" id="SSF52799">
    <property type="entry name" value="(Phosphotyrosine protein) phosphatases II"/>
    <property type="match status" value="1"/>
</dbReference>
<evidence type="ECO:0000313" key="1">
    <source>
        <dbReference type="EMBL" id="SBT75051.1"/>
    </source>
</evidence>
<dbReference type="EMBL" id="LT594493">
    <property type="protein sequence ID" value="SBT75051.1"/>
    <property type="molecule type" value="Genomic_DNA"/>
</dbReference>
<proteinExistence type="predicted"/>
<evidence type="ECO:0000313" key="2">
    <source>
        <dbReference type="Proteomes" id="UP000219799"/>
    </source>
</evidence>
<dbReference type="VEuPathDB" id="PlasmoDB:PmUG01_05038100"/>
<dbReference type="InterPro" id="IPR029021">
    <property type="entry name" value="Prot-tyrosine_phosphatase-like"/>
</dbReference>
<dbReference type="Gene3D" id="3.90.190.10">
    <property type="entry name" value="Protein tyrosine phosphatase superfamily"/>
    <property type="match status" value="1"/>
</dbReference>
<organism evidence="1 2">
    <name type="scientific">Plasmodium malariae</name>
    <dbReference type="NCBI Taxonomy" id="5858"/>
    <lineage>
        <taxon>Eukaryota</taxon>
        <taxon>Sar</taxon>
        <taxon>Alveolata</taxon>
        <taxon>Apicomplexa</taxon>
        <taxon>Aconoidasida</taxon>
        <taxon>Haemosporida</taxon>
        <taxon>Plasmodiidae</taxon>
        <taxon>Plasmodium</taxon>
        <taxon>Plasmodium (Plasmodium)</taxon>
    </lineage>
</organism>
<protein>
    <submittedName>
        <fullName evidence="1">Uncharacterized protein</fullName>
    </submittedName>
</protein>
<gene>
    <name evidence="1" type="primary">PmlGA01_050027800</name>
    <name evidence="1" type="ORF">PMLGA01_050027800</name>
</gene>